<dbReference type="EMBL" id="FNCI01000003">
    <property type="protein sequence ID" value="SDG00401.1"/>
    <property type="molecule type" value="Genomic_DNA"/>
</dbReference>
<dbReference type="GO" id="GO:0016462">
    <property type="term" value="F:pyrophosphatase activity"/>
    <property type="evidence" value="ECO:0007669"/>
    <property type="project" value="InterPro"/>
</dbReference>
<dbReference type="Proteomes" id="UP000198641">
    <property type="component" value="Unassembled WGS sequence"/>
</dbReference>
<dbReference type="InterPro" id="IPR029033">
    <property type="entry name" value="His_PPase_superfam"/>
</dbReference>
<evidence type="ECO:0000256" key="4">
    <source>
        <dbReference type="ARBA" id="ARBA00022842"/>
    </source>
</evidence>
<gene>
    <name evidence="6" type="ORF">SAMN05216571_103373</name>
</gene>
<dbReference type="Gene3D" id="3.40.50.1240">
    <property type="entry name" value="Phosphoglycerate mutase-like"/>
    <property type="match status" value="1"/>
</dbReference>
<name>A0A1G7QPE1_9GAMM</name>
<dbReference type="InterPro" id="IPR013078">
    <property type="entry name" value="His_Pase_superF_clade-1"/>
</dbReference>
<dbReference type="Pfam" id="PF00293">
    <property type="entry name" value="NUDIX"/>
    <property type="match status" value="1"/>
</dbReference>
<dbReference type="OrthoDB" id="9810154at2"/>
<evidence type="ECO:0000256" key="1">
    <source>
        <dbReference type="ARBA" id="ARBA00001946"/>
    </source>
</evidence>
<dbReference type="SUPFAM" id="SSF55811">
    <property type="entry name" value="Nudix"/>
    <property type="match status" value="1"/>
</dbReference>
<keyword evidence="4" id="KW-0460">Magnesium</keyword>
<dbReference type="SUPFAM" id="SSF53254">
    <property type="entry name" value="Phosphoglycerate mutase-like"/>
    <property type="match status" value="1"/>
</dbReference>
<dbReference type="Gene3D" id="3.90.79.10">
    <property type="entry name" value="Nucleoside Triphosphate Pyrophosphohydrolase"/>
    <property type="match status" value="1"/>
</dbReference>
<dbReference type="InterPro" id="IPR000086">
    <property type="entry name" value="NUDIX_hydrolase_dom"/>
</dbReference>
<dbReference type="PANTHER" id="PTHR12629:SF42">
    <property type="entry name" value="OS02G0734300 PROTEIN"/>
    <property type="match status" value="1"/>
</dbReference>
<dbReference type="CDD" id="cd07067">
    <property type="entry name" value="HP_PGM_like"/>
    <property type="match status" value="1"/>
</dbReference>
<accession>A0A1G7QPE1</accession>
<evidence type="ECO:0000256" key="2">
    <source>
        <dbReference type="ARBA" id="ARBA00022723"/>
    </source>
</evidence>
<dbReference type="RefSeq" id="WP_092524303.1">
    <property type="nucleotide sequence ID" value="NZ_FNCI01000003.1"/>
</dbReference>
<comment type="cofactor">
    <cofactor evidence="1">
        <name>Mg(2+)</name>
        <dbReference type="ChEBI" id="CHEBI:18420"/>
    </cofactor>
</comment>
<dbReference type="InterPro" id="IPR015797">
    <property type="entry name" value="NUDIX_hydrolase-like_dom_sf"/>
</dbReference>
<dbReference type="GO" id="GO:0005737">
    <property type="term" value="C:cytoplasm"/>
    <property type="evidence" value="ECO:0007669"/>
    <property type="project" value="TreeGrafter"/>
</dbReference>
<proteinExistence type="predicted"/>
<dbReference type="GO" id="GO:0046872">
    <property type="term" value="F:metal ion binding"/>
    <property type="evidence" value="ECO:0007669"/>
    <property type="project" value="UniProtKB-KW"/>
</dbReference>
<feature type="domain" description="Nudix hydrolase" evidence="5">
    <location>
        <begin position="193"/>
        <end position="322"/>
    </location>
</feature>
<keyword evidence="3" id="KW-0378">Hydrolase</keyword>
<dbReference type="CDD" id="cd04666">
    <property type="entry name" value="NUDIX_DIPP2_like_Nudt4"/>
    <property type="match status" value="1"/>
</dbReference>
<dbReference type="PROSITE" id="PS51462">
    <property type="entry name" value="NUDIX"/>
    <property type="match status" value="1"/>
</dbReference>
<dbReference type="STRING" id="284577.SAMN05216571_103373"/>
<keyword evidence="7" id="KW-1185">Reference proteome</keyword>
<dbReference type="AlphaFoldDB" id="A0A1G7QPE1"/>
<evidence type="ECO:0000313" key="6">
    <source>
        <dbReference type="EMBL" id="SDG00401.1"/>
    </source>
</evidence>
<evidence type="ECO:0000256" key="3">
    <source>
        <dbReference type="ARBA" id="ARBA00022801"/>
    </source>
</evidence>
<evidence type="ECO:0000313" key="7">
    <source>
        <dbReference type="Proteomes" id="UP000198641"/>
    </source>
</evidence>
<dbReference type="PANTHER" id="PTHR12629">
    <property type="entry name" value="DIPHOSPHOINOSITOL POLYPHOSPHATE PHOSPHOHYDROLASE"/>
    <property type="match status" value="1"/>
</dbReference>
<sequence>MSRQSTSRELLLLRHGKSDWSQPVADQQRPLKKRGKLGAQRMGAWLAQQALVPQMVLASPALRARATAEKCLKAMGATTDELEVAPALYHGTPETLVACIAGAPDSIRRLMLVGHNPDLEELLDYLLPEPPALAGDGKLLPTASLVRLAIDGAWSQLGPGNARLLEIRRARELPKHFPFPFPDGPERRERPAYYYVQSAVVPYRMRQGRLEVLVIGSSSNRHWSLPKGIAEPGLSLQASAHKEALEEAGIEGDTDAPALGHYHYRKWGAPCEVTVFSMRVTRELADEAREEPHRARQWMSAEQAAECLRQPRLGAMVHELSYRLEAASAEAPPAKRPSS</sequence>
<evidence type="ECO:0000259" key="5">
    <source>
        <dbReference type="PROSITE" id="PS51462"/>
    </source>
</evidence>
<organism evidence="6 7">
    <name type="scientific">Onishia taeanensis</name>
    <dbReference type="NCBI Taxonomy" id="284577"/>
    <lineage>
        <taxon>Bacteria</taxon>
        <taxon>Pseudomonadati</taxon>
        <taxon>Pseudomonadota</taxon>
        <taxon>Gammaproteobacteria</taxon>
        <taxon>Oceanospirillales</taxon>
        <taxon>Halomonadaceae</taxon>
        <taxon>Onishia</taxon>
    </lineage>
</organism>
<dbReference type="InterPro" id="IPR047198">
    <property type="entry name" value="DDP-like_NUDIX"/>
</dbReference>
<protein>
    <submittedName>
        <fullName evidence="6">Phosphohistidine phosphatase</fullName>
    </submittedName>
</protein>
<dbReference type="Pfam" id="PF00300">
    <property type="entry name" value="His_Phos_1"/>
    <property type="match status" value="1"/>
</dbReference>
<reference evidence="6 7" key="1">
    <citation type="submission" date="2016-10" db="EMBL/GenBank/DDBJ databases">
        <authorList>
            <person name="de Groot N.N."/>
        </authorList>
    </citation>
    <scope>NUCLEOTIDE SEQUENCE [LARGE SCALE GENOMIC DNA]</scope>
    <source>
        <strain evidence="6 7">BH539</strain>
    </source>
</reference>
<keyword evidence="2" id="KW-0479">Metal-binding</keyword>